<dbReference type="PANTHER" id="PTHR47027:SF20">
    <property type="entry name" value="REVERSE TRANSCRIPTASE-LIKE PROTEIN WITH RNA-DIRECTED DNA POLYMERASE DOMAIN"/>
    <property type="match status" value="1"/>
</dbReference>
<protein>
    <submittedName>
        <fullName evidence="1">Uncharacterized protein</fullName>
    </submittedName>
</protein>
<name>A0A3P6Q9Q3_DIBLA</name>
<evidence type="ECO:0000313" key="1">
    <source>
        <dbReference type="EMBL" id="VDK36825.1"/>
    </source>
</evidence>
<dbReference type="PANTHER" id="PTHR47027">
    <property type="entry name" value="REVERSE TRANSCRIPTASE DOMAIN-CONTAINING PROTEIN"/>
    <property type="match status" value="1"/>
</dbReference>
<accession>A0A3P6Q9Q3</accession>
<organism evidence="1 2">
    <name type="scientific">Dibothriocephalus latus</name>
    <name type="common">Fish tapeworm</name>
    <name type="synonym">Diphyllobothrium latum</name>
    <dbReference type="NCBI Taxonomy" id="60516"/>
    <lineage>
        <taxon>Eukaryota</taxon>
        <taxon>Metazoa</taxon>
        <taxon>Spiralia</taxon>
        <taxon>Lophotrochozoa</taxon>
        <taxon>Platyhelminthes</taxon>
        <taxon>Cestoda</taxon>
        <taxon>Eucestoda</taxon>
        <taxon>Diphyllobothriidea</taxon>
        <taxon>Diphyllobothriidae</taxon>
        <taxon>Dibothriocephalus</taxon>
    </lineage>
</organism>
<dbReference type="OrthoDB" id="410104at2759"/>
<keyword evidence="2" id="KW-1185">Reference proteome</keyword>
<sequence length="190" mass="22090">MASPPHRVTAYDVNGSFSVHNRAKIERWHKHFEHLLNFQTEPSILWFPSAAEFQSAREARTKPNQTGFRDERGYSDRIFTLRHIPEFRRDYQQPMAVCFAVAFDSVHHESLRRIMAPDGVPPKAITRIKVYYRPTTARVLAHSKLFQPLTIRCGVRKVLFLSPILFDYTIDWILGNTPHNDYATELAPRG</sequence>
<reference evidence="1 2" key="1">
    <citation type="submission" date="2018-11" db="EMBL/GenBank/DDBJ databases">
        <authorList>
            <consortium name="Pathogen Informatics"/>
        </authorList>
    </citation>
    <scope>NUCLEOTIDE SEQUENCE [LARGE SCALE GENOMIC DNA]</scope>
</reference>
<evidence type="ECO:0000313" key="2">
    <source>
        <dbReference type="Proteomes" id="UP000281553"/>
    </source>
</evidence>
<proteinExistence type="predicted"/>
<dbReference type="AlphaFoldDB" id="A0A3P6Q9Q3"/>
<dbReference type="Proteomes" id="UP000281553">
    <property type="component" value="Unassembled WGS sequence"/>
</dbReference>
<dbReference type="EMBL" id="UYRU01004022">
    <property type="protein sequence ID" value="VDK36825.1"/>
    <property type="molecule type" value="Genomic_DNA"/>
</dbReference>
<gene>
    <name evidence="1" type="ORF">DILT_LOCUS814</name>
</gene>